<name>A0ABW5UVR4_9MICO</name>
<dbReference type="InterPro" id="IPR016047">
    <property type="entry name" value="M23ase_b-sheet_dom"/>
</dbReference>
<dbReference type="RefSeq" id="WP_019618261.1">
    <property type="nucleotide sequence ID" value="NZ_JBHUNE010000003.1"/>
</dbReference>
<feature type="region of interest" description="Disordered" evidence="1">
    <location>
        <begin position="1"/>
        <end position="25"/>
    </location>
</feature>
<evidence type="ECO:0000256" key="1">
    <source>
        <dbReference type="SAM" id="MobiDB-lite"/>
    </source>
</evidence>
<protein>
    <submittedName>
        <fullName evidence="3">M23 family metallopeptidase</fullName>
        <ecNumber evidence="3">3.4.24.-</ecNumber>
    </submittedName>
</protein>
<reference evidence="4" key="1">
    <citation type="journal article" date="2019" name="Int. J. Syst. Evol. Microbiol.">
        <title>The Global Catalogue of Microorganisms (GCM) 10K type strain sequencing project: providing services to taxonomists for standard genome sequencing and annotation.</title>
        <authorList>
            <consortium name="The Broad Institute Genomics Platform"/>
            <consortium name="The Broad Institute Genome Sequencing Center for Infectious Disease"/>
            <person name="Wu L."/>
            <person name="Ma J."/>
        </authorList>
    </citation>
    <scope>NUCLEOTIDE SEQUENCE [LARGE SCALE GENOMIC DNA]</scope>
    <source>
        <strain evidence="4">TISTR 1514</strain>
    </source>
</reference>
<comment type="caution">
    <text evidence="3">The sequence shown here is derived from an EMBL/GenBank/DDBJ whole genome shotgun (WGS) entry which is preliminary data.</text>
</comment>
<gene>
    <name evidence="3" type="ORF">ACFSW7_05065</name>
</gene>
<evidence type="ECO:0000313" key="4">
    <source>
        <dbReference type="Proteomes" id="UP001597492"/>
    </source>
</evidence>
<sequence>MTDALDSKPSAPALTRRELRERERAAERAALLAQRAAAEAPAVEAEAPEVVAEVEKPAEAQPLTRREIRERERAAAREAQLAAATQKAAEVAAKPAPVLVAVTDAPAPTVAAAPVAVEADTVEIVEAESADEHVTNFEPEVVETLNPSTGLITIAPVISLEEVRTSRAEFNDNPVPAAPADEPEIPAAFLRVSDDANATVLPFRTRVSGAGRLGGSMVALSFLAGTVVLGTGSAAAIGALNSQGDESAQAADTSAAEADVAAQTLSVDAQAHEHSTTRVEDATAVTSIGTAAAANLANGVKLPDSSTYTNDITANVQWPFPMGVQLTDGYGPRNGPAGTSAFHGGQDLTPGEGTPIGSIADGVVKRVDDTGSSSLGYFIEVEHVIEGQHVTSLYAHLDPSTIVVEEGQEVQVGDELAGVGNTGISTGPHLHLEVHVNGQYVNPVTFLEKVNVEGVKTEMPTELTANVGLGADEKLDDAASTALIDELFVSKIDAE</sequence>
<feature type="domain" description="M23ase beta-sheet core" evidence="2">
    <location>
        <begin position="342"/>
        <end position="443"/>
    </location>
</feature>
<keyword evidence="4" id="KW-1185">Reference proteome</keyword>
<accession>A0ABW5UVR4</accession>
<dbReference type="PANTHER" id="PTHR21666:SF270">
    <property type="entry name" value="MUREIN HYDROLASE ACTIVATOR ENVC"/>
    <property type="match status" value="1"/>
</dbReference>
<dbReference type="Pfam" id="PF01551">
    <property type="entry name" value="Peptidase_M23"/>
    <property type="match status" value="1"/>
</dbReference>
<proteinExistence type="predicted"/>
<dbReference type="GO" id="GO:0016787">
    <property type="term" value="F:hydrolase activity"/>
    <property type="evidence" value="ECO:0007669"/>
    <property type="project" value="UniProtKB-KW"/>
</dbReference>
<dbReference type="Gene3D" id="2.70.70.10">
    <property type="entry name" value="Glucose Permease (Domain IIA)"/>
    <property type="match status" value="1"/>
</dbReference>
<dbReference type="Proteomes" id="UP001597492">
    <property type="component" value="Unassembled WGS sequence"/>
</dbReference>
<dbReference type="InterPro" id="IPR050570">
    <property type="entry name" value="Cell_wall_metabolism_enzyme"/>
</dbReference>
<evidence type="ECO:0000259" key="2">
    <source>
        <dbReference type="Pfam" id="PF01551"/>
    </source>
</evidence>
<feature type="compositionally biased region" description="Low complexity" evidence="1">
    <location>
        <begin position="38"/>
        <end position="51"/>
    </location>
</feature>
<keyword evidence="3" id="KW-0378">Hydrolase</keyword>
<evidence type="ECO:0000313" key="3">
    <source>
        <dbReference type="EMBL" id="MFD2757748.1"/>
    </source>
</evidence>
<organism evidence="3 4">
    <name type="scientific">Gulosibacter faecalis</name>
    <dbReference type="NCBI Taxonomy" id="272240"/>
    <lineage>
        <taxon>Bacteria</taxon>
        <taxon>Bacillati</taxon>
        <taxon>Actinomycetota</taxon>
        <taxon>Actinomycetes</taxon>
        <taxon>Micrococcales</taxon>
        <taxon>Microbacteriaceae</taxon>
        <taxon>Gulosibacter</taxon>
    </lineage>
</organism>
<dbReference type="SUPFAM" id="SSF51261">
    <property type="entry name" value="Duplicated hybrid motif"/>
    <property type="match status" value="1"/>
</dbReference>
<feature type="region of interest" description="Disordered" evidence="1">
    <location>
        <begin position="38"/>
        <end position="58"/>
    </location>
</feature>
<dbReference type="InterPro" id="IPR011055">
    <property type="entry name" value="Dup_hybrid_motif"/>
</dbReference>
<dbReference type="PANTHER" id="PTHR21666">
    <property type="entry name" value="PEPTIDASE-RELATED"/>
    <property type="match status" value="1"/>
</dbReference>
<dbReference type="EC" id="3.4.24.-" evidence="3"/>
<dbReference type="EMBL" id="JBHUNE010000003">
    <property type="protein sequence ID" value="MFD2757748.1"/>
    <property type="molecule type" value="Genomic_DNA"/>
</dbReference>
<feature type="compositionally biased region" description="Basic and acidic residues" evidence="1">
    <location>
        <begin position="15"/>
        <end position="25"/>
    </location>
</feature>
<dbReference type="CDD" id="cd12797">
    <property type="entry name" value="M23_peptidase"/>
    <property type="match status" value="1"/>
</dbReference>